<geneLocation type="plasmid" evidence="1">
    <name>pLS32</name>
</geneLocation>
<keyword evidence="1" id="KW-0614">Plasmid</keyword>
<accession>E9RJF9</accession>
<dbReference type="AlphaFoldDB" id="E9RJF9"/>
<evidence type="ECO:0000313" key="1">
    <source>
        <dbReference type="EMBL" id="BAJ77054.1"/>
    </source>
</evidence>
<proteinExistence type="predicted"/>
<organism evidence="1">
    <name type="scientific">Bacillus subtilis subsp. natto</name>
    <dbReference type="NCBI Taxonomy" id="86029"/>
    <lineage>
        <taxon>Bacteria</taxon>
        <taxon>Bacillati</taxon>
        <taxon>Bacillota</taxon>
        <taxon>Bacilli</taxon>
        <taxon>Bacillales</taxon>
        <taxon>Bacillaceae</taxon>
        <taxon>Bacillus</taxon>
    </lineage>
</organism>
<dbReference type="RefSeq" id="WP_009968550.1">
    <property type="nucleotide sequence ID" value="NC_015149.1"/>
</dbReference>
<reference evidence="1" key="1">
    <citation type="journal article" date="1997" name="Proc. Natl. Acad. Sci. U.S.A.">
        <title>Experimental surgery to create subgenomes of Bacillus subtilis 168.</title>
        <authorList>
            <person name="Itaya M."/>
            <person name="Tanaka T."/>
        </authorList>
    </citation>
    <scope>NUCLEOTIDE SEQUENCE</scope>
    <source>
        <strain evidence="1">IAM 11631</strain>
        <plasmid evidence="1">pLS32</plasmid>
    </source>
</reference>
<dbReference type="EMBL" id="AB615353">
    <property type="protein sequence ID" value="BAJ77054.1"/>
    <property type="molecule type" value="Genomic_DNA"/>
</dbReference>
<protein>
    <submittedName>
        <fullName evidence="1">Uncharacterized protein</fullName>
    </submittedName>
</protein>
<reference evidence="1" key="2">
    <citation type="submission" date="2011-02" db="EMBL/GenBank/DDBJ databases">
        <title>Genetic factors for stable replication of pLS32 in Bacillus subtilis.</title>
        <authorList>
            <person name="Itaya M."/>
        </authorList>
    </citation>
    <scope>NUCLEOTIDE SEQUENCE</scope>
    <source>
        <strain evidence="1">IAM 11631</strain>
        <plasmid evidence="1">pLS32</plasmid>
    </source>
</reference>
<name>E9RJF9_BACNA</name>
<sequence>MTTTMQTTTKYFADTKVAAEAIVDQQKAEHGEYLKSHTITKKTKKEVEYYIVLVTVEYYKDKDLVVTEQ</sequence>